<reference evidence="2" key="1">
    <citation type="submission" date="2024-06" db="EMBL/GenBank/DDBJ databases">
        <title>Multi-omics analyses provide insights into the biosynthesis of the anticancer antibiotic pleurotin in Hohenbuehelia grisea.</title>
        <authorList>
            <person name="Weaver J.A."/>
            <person name="Alberti F."/>
        </authorList>
    </citation>
    <scope>NUCLEOTIDE SEQUENCE [LARGE SCALE GENOMIC DNA]</scope>
    <source>
        <strain evidence="2">T-177</strain>
    </source>
</reference>
<evidence type="ECO:0008006" key="3">
    <source>
        <dbReference type="Google" id="ProtNLM"/>
    </source>
</evidence>
<evidence type="ECO:0000313" key="2">
    <source>
        <dbReference type="Proteomes" id="UP001556367"/>
    </source>
</evidence>
<comment type="caution">
    <text evidence="1">The sequence shown here is derived from an EMBL/GenBank/DDBJ whole genome shotgun (WGS) entry which is preliminary data.</text>
</comment>
<protein>
    <recommendedName>
        <fullName evidence="3">F-box domain-containing protein</fullName>
    </recommendedName>
</protein>
<dbReference type="Proteomes" id="UP001556367">
    <property type="component" value="Unassembled WGS sequence"/>
</dbReference>
<dbReference type="EMBL" id="JASNQZ010000005">
    <property type="protein sequence ID" value="KAL0957386.1"/>
    <property type="molecule type" value="Genomic_DNA"/>
</dbReference>
<sequence length="424" mass="47616">MGFVSRSWQGISFGVLYSRSVDEYILPRIPTCDDDSSVYLTQQLALMIIPFLCLNPSAISPVTSLVITLRSTQIATAWRILRLFQACDFRALHEVSIMVISDFAMPAPSFSEVLWAIVTLVRSRRCITLQVSWEIFACYTVDFTSTPVPSGSKEDTGGTTDHTLVCCDNVHDADGDERSPDALTEHNGIALAIPQSKWFEYVDPIDTQRLHSLDVQLQHPKDITSLLHLLSSTSSLNSLKLSMDADKRGMCRLHEIKPQLCFRLPSSLSKLETTSEIMQHFLRHTVTTHLQVFNLQINHFVDAWRARKVIVSISDLPQRQISLRFKICLPTFSLRAVIPKRVVTNVAHIHLHVATYSNQANSATLRLITEIPHVLRRLPVVSKLSFCVPFADSITSETYALLCALEADFPNTEFALCKKGCTET</sequence>
<gene>
    <name evidence="1" type="ORF">HGRIS_001187</name>
</gene>
<organism evidence="1 2">
    <name type="scientific">Hohenbuehelia grisea</name>
    <dbReference type="NCBI Taxonomy" id="104357"/>
    <lineage>
        <taxon>Eukaryota</taxon>
        <taxon>Fungi</taxon>
        <taxon>Dikarya</taxon>
        <taxon>Basidiomycota</taxon>
        <taxon>Agaricomycotina</taxon>
        <taxon>Agaricomycetes</taxon>
        <taxon>Agaricomycetidae</taxon>
        <taxon>Agaricales</taxon>
        <taxon>Pleurotineae</taxon>
        <taxon>Pleurotaceae</taxon>
        <taxon>Hohenbuehelia</taxon>
    </lineage>
</organism>
<keyword evidence="2" id="KW-1185">Reference proteome</keyword>
<name>A0ABR3JQR2_9AGAR</name>
<evidence type="ECO:0000313" key="1">
    <source>
        <dbReference type="EMBL" id="KAL0957386.1"/>
    </source>
</evidence>
<proteinExistence type="predicted"/>
<accession>A0ABR3JQR2</accession>